<keyword evidence="1" id="KW-0732">Signal</keyword>
<dbReference type="Proteomes" id="UP000186922">
    <property type="component" value="Unassembled WGS sequence"/>
</dbReference>
<feature type="signal peptide" evidence="1">
    <location>
        <begin position="1"/>
        <end position="21"/>
    </location>
</feature>
<reference evidence="2 3" key="1">
    <citation type="journal article" date="2016" name="Nat. Commun.">
        <title>Extremotolerant tardigrade genome and improved radiotolerance of human cultured cells by tardigrade-unique protein.</title>
        <authorList>
            <person name="Hashimoto T."/>
            <person name="Horikawa D.D."/>
            <person name="Saito Y."/>
            <person name="Kuwahara H."/>
            <person name="Kozuka-Hata H."/>
            <person name="Shin-I T."/>
            <person name="Minakuchi Y."/>
            <person name="Ohishi K."/>
            <person name="Motoyama A."/>
            <person name="Aizu T."/>
            <person name="Enomoto A."/>
            <person name="Kondo K."/>
            <person name="Tanaka S."/>
            <person name="Hara Y."/>
            <person name="Koshikawa S."/>
            <person name="Sagara H."/>
            <person name="Miura T."/>
            <person name="Yokobori S."/>
            <person name="Miyagawa K."/>
            <person name="Suzuki Y."/>
            <person name="Kubo T."/>
            <person name="Oyama M."/>
            <person name="Kohara Y."/>
            <person name="Fujiyama A."/>
            <person name="Arakawa K."/>
            <person name="Katayama T."/>
            <person name="Toyoda A."/>
            <person name="Kunieda T."/>
        </authorList>
    </citation>
    <scope>NUCLEOTIDE SEQUENCE [LARGE SCALE GENOMIC DNA]</scope>
    <source>
        <strain evidence="2 3">YOKOZUNA-1</strain>
    </source>
</reference>
<proteinExistence type="predicted"/>
<dbReference type="EMBL" id="BDGG01000016">
    <property type="protein sequence ID" value="GAV07878.1"/>
    <property type="molecule type" value="Genomic_DNA"/>
</dbReference>
<accession>A0A1D1W6Q2</accession>
<evidence type="ECO:0000313" key="3">
    <source>
        <dbReference type="Proteomes" id="UP000186922"/>
    </source>
</evidence>
<sequence>MTGACHELTSWALIWVRELFAASRQTATAPVWGLFLSFTSTPPSKPYIMLSLLTWMSTTSNDQMKA</sequence>
<organism evidence="2 3">
    <name type="scientific">Ramazzottius varieornatus</name>
    <name type="common">Water bear</name>
    <name type="synonym">Tardigrade</name>
    <dbReference type="NCBI Taxonomy" id="947166"/>
    <lineage>
        <taxon>Eukaryota</taxon>
        <taxon>Metazoa</taxon>
        <taxon>Ecdysozoa</taxon>
        <taxon>Tardigrada</taxon>
        <taxon>Eutardigrada</taxon>
        <taxon>Parachela</taxon>
        <taxon>Hypsibioidea</taxon>
        <taxon>Ramazzottiidae</taxon>
        <taxon>Ramazzottius</taxon>
    </lineage>
</organism>
<feature type="chain" id="PRO_5008899277" evidence="1">
    <location>
        <begin position="22"/>
        <end position="66"/>
    </location>
</feature>
<evidence type="ECO:0000256" key="1">
    <source>
        <dbReference type="SAM" id="SignalP"/>
    </source>
</evidence>
<dbReference type="AlphaFoldDB" id="A0A1D1W6Q2"/>
<name>A0A1D1W6Q2_RAMVA</name>
<evidence type="ECO:0000313" key="2">
    <source>
        <dbReference type="EMBL" id="GAV07878.1"/>
    </source>
</evidence>
<keyword evidence="3" id="KW-1185">Reference proteome</keyword>
<gene>
    <name evidence="2" type="primary">RvY_17660-1</name>
    <name evidence="2" type="synonym">RvY_17660.1</name>
    <name evidence="2" type="ORF">RvY_17660</name>
</gene>
<protein>
    <submittedName>
        <fullName evidence="2">Uncharacterized protein</fullName>
    </submittedName>
</protein>
<comment type="caution">
    <text evidence="2">The sequence shown here is derived from an EMBL/GenBank/DDBJ whole genome shotgun (WGS) entry which is preliminary data.</text>
</comment>